<feature type="region of interest" description="Disordered" evidence="1">
    <location>
        <begin position="491"/>
        <end position="570"/>
    </location>
</feature>
<sequence>MAENSGSIPTELGSLHKQPDKDVHMEAVVSFTGVMGDASTESRTAPDLAAVEVKKLPRKRKGKQVTPSVNDWTKPTDKLSFRPFLKISRGDEWAITDEGKHWITQRLSSFSNMRPPGGILWDEAKNRECTHRQWWIKELAKAYITNWPDFDLMEVLGADYTEESKQLHNERVPKFIEYALRRQYGAGKDDPTDIISLIVNRTRKPVAYNVWAQSNDDVDTKAKRLGKLDARWANPKKRLSTLMEMRKQLFEALPAEEQAVWEVKAAESKAGNISPEECVELIPKIYGMIGDSMRAQIQFNCVVLCGGKMSDGQAWFYTEEWHRPSLDDPLVFTSSANWKTFLGAFLHSLSKDTGVTTADIVQLPTWQRPTEFIPKVVVKLSDILEFDKDGELITSEAGVRQAAEKHLNSLWALVPATTGAPKTGPIPWTKIRQNRHQLDKFVHRDRLPRVGFIFERPKDMPWEDLLEFITHIIKGEKGELEDEKVFRWTGQGDGNFQLAPKPRRQKRSSKKKGHGKKVGTSSIDSPGETFDLDGIASDTESKSEAEERKPSKPQQKGKEPAKAKSVQPDKKKYLLFHFPVSSS</sequence>
<dbReference type="AlphaFoldDB" id="A0A0C9UZI5"/>
<dbReference type="EMBL" id="KN837254">
    <property type="protein sequence ID" value="KIJ30796.1"/>
    <property type="molecule type" value="Genomic_DNA"/>
</dbReference>
<gene>
    <name evidence="2" type="ORF">M422DRAFT_53602</name>
</gene>
<organism evidence="2 3">
    <name type="scientific">Sphaerobolus stellatus (strain SS14)</name>
    <dbReference type="NCBI Taxonomy" id="990650"/>
    <lineage>
        <taxon>Eukaryota</taxon>
        <taxon>Fungi</taxon>
        <taxon>Dikarya</taxon>
        <taxon>Basidiomycota</taxon>
        <taxon>Agaricomycotina</taxon>
        <taxon>Agaricomycetes</taxon>
        <taxon>Phallomycetidae</taxon>
        <taxon>Geastrales</taxon>
        <taxon>Sphaerobolaceae</taxon>
        <taxon>Sphaerobolus</taxon>
    </lineage>
</organism>
<evidence type="ECO:0000313" key="3">
    <source>
        <dbReference type="Proteomes" id="UP000054279"/>
    </source>
</evidence>
<dbReference type="HOGENOM" id="CLU_025003_0_0_1"/>
<accession>A0A0C9UZI5</accession>
<reference evidence="2 3" key="1">
    <citation type="submission" date="2014-06" db="EMBL/GenBank/DDBJ databases">
        <title>Evolutionary Origins and Diversification of the Mycorrhizal Mutualists.</title>
        <authorList>
            <consortium name="DOE Joint Genome Institute"/>
            <consortium name="Mycorrhizal Genomics Consortium"/>
            <person name="Kohler A."/>
            <person name="Kuo A."/>
            <person name="Nagy L.G."/>
            <person name="Floudas D."/>
            <person name="Copeland A."/>
            <person name="Barry K.W."/>
            <person name="Cichocki N."/>
            <person name="Veneault-Fourrey C."/>
            <person name="LaButti K."/>
            <person name="Lindquist E.A."/>
            <person name="Lipzen A."/>
            <person name="Lundell T."/>
            <person name="Morin E."/>
            <person name="Murat C."/>
            <person name="Riley R."/>
            <person name="Ohm R."/>
            <person name="Sun H."/>
            <person name="Tunlid A."/>
            <person name="Henrissat B."/>
            <person name="Grigoriev I.V."/>
            <person name="Hibbett D.S."/>
            <person name="Martin F."/>
        </authorList>
    </citation>
    <scope>NUCLEOTIDE SEQUENCE [LARGE SCALE GENOMIC DNA]</scope>
    <source>
        <strain evidence="2 3">SS14</strain>
    </source>
</reference>
<name>A0A0C9UZI5_SPHS4</name>
<proteinExistence type="predicted"/>
<dbReference type="Proteomes" id="UP000054279">
    <property type="component" value="Unassembled WGS sequence"/>
</dbReference>
<evidence type="ECO:0000313" key="2">
    <source>
        <dbReference type="EMBL" id="KIJ30796.1"/>
    </source>
</evidence>
<feature type="compositionally biased region" description="Basic and acidic residues" evidence="1">
    <location>
        <begin position="539"/>
        <end position="570"/>
    </location>
</feature>
<feature type="compositionally biased region" description="Basic residues" evidence="1">
    <location>
        <begin position="501"/>
        <end position="517"/>
    </location>
</feature>
<evidence type="ECO:0000256" key="1">
    <source>
        <dbReference type="SAM" id="MobiDB-lite"/>
    </source>
</evidence>
<protein>
    <submittedName>
        <fullName evidence="2">Uncharacterized protein</fullName>
    </submittedName>
</protein>
<keyword evidence="3" id="KW-1185">Reference proteome</keyword>